<reference evidence="4" key="1">
    <citation type="journal article" date="2019" name="Int. J. Syst. Evol. Microbiol.">
        <title>The Global Catalogue of Microorganisms (GCM) 10K type strain sequencing project: providing services to taxonomists for standard genome sequencing and annotation.</title>
        <authorList>
            <consortium name="The Broad Institute Genomics Platform"/>
            <consortium name="The Broad Institute Genome Sequencing Center for Infectious Disease"/>
            <person name="Wu L."/>
            <person name="Ma J."/>
        </authorList>
    </citation>
    <scope>NUCLEOTIDE SEQUENCE [LARGE SCALE GENOMIC DNA]</scope>
    <source>
        <strain evidence="4">CGMCC 1.12606</strain>
    </source>
</reference>
<evidence type="ECO:0000256" key="2">
    <source>
        <dbReference type="ARBA" id="ARBA00023002"/>
    </source>
</evidence>
<dbReference type="PANTHER" id="PTHR44196:SF3">
    <property type="entry name" value="SHORT CHAIN DEHYDROGENASE FAMILY PROTEIN"/>
    <property type="match status" value="1"/>
</dbReference>
<dbReference type="Gene3D" id="3.40.50.720">
    <property type="entry name" value="NAD(P)-binding Rossmann-like Domain"/>
    <property type="match status" value="1"/>
</dbReference>
<evidence type="ECO:0000313" key="3">
    <source>
        <dbReference type="EMBL" id="GGD40288.1"/>
    </source>
</evidence>
<dbReference type="InterPro" id="IPR036291">
    <property type="entry name" value="NAD(P)-bd_dom_sf"/>
</dbReference>
<dbReference type="PANTHER" id="PTHR44196">
    <property type="entry name" value="DEHYDROGENASE/REDUCTASE SDR FAMILY MEMBER 7B"/>
    <property type="match status" value="1"/>
</dbReference>
<evidence type="ECO:0000313" key="4">
    <source>
        <dbReference type="Proteomes" id="UP000625780"/>
    </source>
</evidence>
<dbReference type="InterPro" id="IPR002347">
    <property type="entry name" value="SDR_fam"/>
</dbReference>
<protein>
    <submittedName>
        <fullName evidence="3">Oxidoreductase</fullName>
    </submittedName>
</protein>
<proteinExistence type="inferred from homology"/>
<name>A0ABQ1QRR0_9FLAO</name>
<comment type="similarity">
    <text evidence="1">Belongs to the short-chain dehydrogenases/reductases (SDR) family.</text>
</comment>
<keyword evidence="4" id="KW-1185">Reference proteome</keyword>
<dbReference type="Proteomes" id="UP000625780">
    <property type="component" value="Unassembled WGS sequence"/>
</dbReference>
<gene>
    <name evidence="3" type="ORF">GCM10011361_04270</name>
</gene>
<comment type="caution">
    <text evidence="3">The sequence shown here is derived from an EMBL/GenBank/DDBJ whole genome shotgun (WGS) entry which is preliminary data.</text>
</comment>
<keyword evidence="2" id="KW-0560">Oxidoreductase</keyword>
<dbReference type="Pfam" id="PF00106">
    <property type="entry name" value="adh_short"/>
    <property type="match status" value="1"/>
</dbReference>
<evidence type="ECO:0000256" key="1">
    <source>
        <dbReference type="ARBA" id="ARBA00006484"/>
    </source>
</evidence>
<accession>A0ABQ1QRR0</accession>
<organism evidence="3 4">
    <name type="scientific">Muriicola marianensis</name>
    <dbReference type="NCBI Taxonomy" id="1324801"/>
    <lineage>
        <taxon>Bacteria</taxon>
        <taxon>Pseudomonadati</taxon>
        <taxon>Bacteroidota</taxon>
        <taxon>Flavobacteriia</taxon>
        <taxon>Flavobacteriales</taxon>
        <taxon>Flavobacteriaceae</taxon>
        <taxon>Muriicola</taxon>
    </lineage>
</organism>
<dbReference type="SUPFAM" id="SSF51735">
    <property type="entry name" value="NAD(P)-binding Rossmann-fold domains"/>
    <property type="match status" value="1"/>
</dbReference>
<sequence length="248" mass="27855">MNNVNKAYMNLKKAIIIGATSGIGKALAEILLENNFKLGLTGRKKEILEEVRRGNVENVDIAILDCIRDDNSKVLSELTKKIGGLDLLILSTGIGNLNKDLGFKVENEANKLNVLAFTEIANWGYNYFDEQGYGHFVAITSVAGLFGYRKAPAYHAAKAYQINYLDGLRQKAFKSGKSINITDIRPGFVDTEMLKNKSAFWVISKEKAAKQIFSAINKRKDVGYTPRRWRFVAFIINFIPIMILKRIL</sequence>
<dbReference type="EMBL" id="BMFH01000001">
    <property type="protein sequence ID" value="GGD40288.1"/>
    <property type="molecule type" value="Genomic_DNA"/>
</dbReference>
<dbReference type="PRINTS" id="PR00081">
    <property type="entry name" value="GDHRDH"/>
</dbReference>